<keyword evidence="1" id="KW-0812">Transmembrane</keyword>
<dbReference type="AlphaFoldDB" id="A0A2W0H5M5"/>
<feature type="transmembrane region" description="Helical" evidence="1">
    <location>
        <begin position="12"/>
        <end position="28"/>
    </location>
</feature>
<keyword evidence="1" id="KW-1133">Transmembrane helix</keyword>
<feature type="transmembrane region" description="Helical" evidence="1">
    <location>
        <begin position="35"/>
        <end position="51"/>
    </location>
</feature>
<keyword evidence="3" id="KW-1185">Reference proteome</keyword>
<proteinExistence type="predicted"/>
<evidence type="ECO:0000313" key="3">
    <source>
        <dbReference type="Proteomes" id="UP000248066"/>
    </source>
</evidence>
<feature type="transmembrane region" description="Helical" evidence="1">
    <location>
        <begin position="71"/>
        <end position="92"/>
    </location>
</feature>
<dbReference type="EMBL" id="PDOF01000002">
    <property type="protein sequence ID" value="PYZ96427.1"/>
    <property type="molecule type" value="Genomic_DNA"/>
</dbReference>
<organism evidence="2 3">
    <name type="scientific">Alteribacter lacisalsi</name>
    <dbReference type="NCBI Taxonomy" id="2045244"/>
    <lineage>
        <taxon>Bacteria</taxon>
        <taxon>Bacillati</taxon>
        <taxon>Bacillota</taxon>
        <taxon>Bacilli</taxon>
        <taxon>Bacillales</taxon>
        <taxon>Bacillaceae</taxon>
        <taxon>Alteribacter</taxon>
    </lineage>
</organism>
<comment type="caution">
    <text evidence="2">The sequence shown here is derived from an EMBL/GenBank/DDBJ whole genome shotgun (WGS) entry which is preliminary data.</text>
</comment>
<accession>A0A2W0H5M5</accession>
<evidence type="ECO:0000313" key="2">
    <source>
        <dbReference type="EMBL" id="PYZ96427.1"/>
    </source>
</evidence>
<reference evidence="2 3" key="1">
    <citation type="submission" date="2017-10" db="EMBL/GenBank/DDBJ databases">
        <title>Bacillus sp. nov., a halophilic bacterium isolated from a Yangshapao Lake.</title>
        <authorList>
            <person name="Wang H."/>
        </authorList>
    </citation>
    <scope>NUCLEOTIDE SEQUENCE [LARGE SCALE GENOMIC DNA]</scope>
    <source>
        <strain evidence="2 3">YSP-3</strain>
    </source>
</reference>
<protein>
    <submittedName>
        <fullName evidence="2">Uncharacterized protein</fullName>
    </submittedName>
</protein>
<dbReference type="Proteomes" id="UP000248066">
    <property type="component" value="Unassembled WGS sequence"/>
</dbReference>
<sequence>MRNLPNPLKTFTFYFFLLGTAISLYTFLRGTGGTVLLSYDLLLALLMRLEVMQPVLFNPGTVSLELNWPAFLIKPLTFSCYGIVIDVLIWFGRRTDRRGLTRAEMQEIKQDELPKQ</sequence>
<dbReference type="OrthoDB" id="9851348at2"/>
<evidence type="ECO:0000256" key="1">
    <source>
        <dbReference type="SAM" id="Phobius"/>
    </source>
</evidence>
<gene>
    <name evidence="2" type="ORF">CR205_11940</name>
</gene>
<name>A0A2W0H5M5_9BACI</name>
<dbReference type="RefSeq" id="WP_110520106.1">
    <property type="nucleotide sequence ID" value="NZ_PDOF01000002.1"/>
</dbReference>
<keyword evidence="1" id="KW-0472">Membrane</keyword>